<evidence type="ECO:0000313" key="1">
    <source>
        <dbReference type="EMBL" id="PYI09521.1"/>
    </source>
</evidence>
<dbReference type="AlphaFoldDB" id="A0A319EJ97"/>
<protein>
    <submittedName>
        <fullName evidence="1">Uncharacterized protein</fullName>
    </submittedName>
</protein>
<reference evidence="1 2" key="1">
    <citation type="submission" date="2018-02" db="EMBL/GenBank/DDBJ databases">
        <title>The genomes of Aspergillus section Nigri reveals drivers in fungal speciation.</title>
        <authorList>
            <consortium name="DOE Joint Genome Institute"/>
            <person name="Vesth T.C."/>
            <person name="Nybo J."/>
            <person name="Theobald S."/>
            <person name="Brandl J."/>
            <person name="Frisvad J.C."/>
            <person name="Nielsen K.F."/>
            <person name="Lyhne E.K."/>
            <person name="Kogle M.E."/>
            <person name="Kuo A."/>
            <person name="Riley R."/>
            <person name="Clum A."/>
            <person name="Nolan M."/>
            <person name="Lipzen A."/>
            <person name="Salamov A."/>
            <person name="Henrissat B."/>
            <person name="Wiebenga A."/>
            <person name="De vries R.P."/>
            <person name="Grigoriev I.V."/>
            <person name="Mortensen U.H."/>
            <person name="Andersen M.R."/>
            <person name="Baker S.E."/>
        </authorList>
    </citation>
    <scope>NUCLEOTIDE SEQUENCE [LARGE SCALE GENOMIC DNA]</scope>
    <source>
        <strain evidence="1 2">CBS 121057</strain>
    </source>
</reference>
<dbReference type="VEuPathDB" id="FungiDB:BO78DRAFT_415794"/>
<gene>
    <name evidence="1" type="ORF">BO78DRAFT_415794</name>
</gene>
<dbReference type="EMBL" id="KZ826327">
    <property type="protein sequence ID" value="PYI09521.1"/>
    <property type="molecule type" value="Genomic_DNA"/>
</dbReference>
<proteinExistence type="predicted"/>
<evidence type="ECO:0000313" key="2">
    <source>
        <dbReference type="Proteomes" id="UP000248423"/>
    </source>
</evidence>
<accession>A0A319EJ97</accession>
<sequence length="107" mass="12143">MPPPASKWPNLAALGENSAHLQERAMNLQHDVNVLLGYLEANAGIKVSKPVVDHSRRSRRRTAVLRRVSWNLVDQIKHVREADVWGDLDHIPVETELAMTFTPRESM</sequence>
<organism evidence="1 2">
    <name type="scientific">Aspergillus sclerotiicarbonarius (strain CBS 121057 / IBT 28362)</name>
    <dbReference type="NCBI Taxonomy" id="1448318"/>
    <lineage>
        <taxon>Eukaryota</taxon>
        <taxon>Fungi</taxon>
        <taxon>Dikarya</taxon>
        <taxon>Ascomycota</taxon>
        <taxon>Pezizomycotina</taxon>
        <taxon>Eurotiomycetes</taxon>
        <taxon>Eurotiomycetidae</taxon>
        <taxon>Eurotiales</taxon>
        <taxon>Aspergillaceae</taxon>
        <taxon>Aspergillus</taxon>
        <taxon>Aspergillus subgen. Circumdati</taxon>
    </lineage>
</organism>
<keyword evidence="2" id="KW-1185">Reference proteome</keyword>
<dbReference type="Proteomes" id="UP000248423">
    <property type="component" value="Unassembled WGS sequence"/>
</dbReference>
<name>A0A319EJ97_ASPSB</name>